<sequence>MAKSSVSRSHGCPGCGGMVQFSTKSCPYCGYEITLADRYEWVDDWVRVTLFLGTLMLGLWTGNFLFHMSKPLLAMLIAVVISFWYLYRLFPTQLKEIRNGQNDSNCAG</sequence>
<evidence type="ECO:0000313" key="2">
    <source>
        <dbReference type="EMBL" id="QDU42423.1"/>
    </source>
</evidence>
<dbReference type="EMBL" id="CP036276">
    <property type="protein sequence ID" value="QDU42423.1"/>
    <property type="molecule type" value="Genomic_DNA"/>
</dbReference>
<evidence type="ECO:0000313" key="3">
    <source>
        <dbReference type="Proteomes" id="UP000319383"/>
    </source>
</evidence>
<evidence type="ECO:0000256" key="1">
    <source>
        <dbReference type="SAM" id="Phobius"/>
    </source>
</evidence>
<dbReference type="OrthoDB" id="9809663at2"/>
<organism evidence="2 3">
    <name type="scientific">Symmachiella dynata</name>
    <dbReference type="NCBI Taxonomy" id="2527995"/>
    <lineage>
        <taxon>Bacteria</taxon>
        <taxon>Pseudomonadati</taxon>
        <taxon>Planctomycetota</taxon>
        <taxon>Planctomycetia</taxon>
        <taxon>Planctomycetales</taxon>
        <taxon>Planctomycetaceae</taxon>
        <taxon>Symmachiella</taxon>
    </lineage>
</organism>
<keyword evidence="1" id="KW-1133">Transmembrane helix</keyword>
<gene>
    <name evidence="2" type="ORF">Mal52_08840</name>
</gene>
<reference evidence="2 3" key="1">
    <citation type="submission" date="2019-02" db="EMBL/GenBank/DDBJ databases">
        <title>Deep-cultivation of Planctomycetes and their phenomic and genomic characterization uncovers novel biology.</title>
        <authorList>
            <person name="Wiegand S."/>
            <person name="Jogler M."/>
            <person name="Boedeker C."/>
            <person name="Pinto D."/>
            <person name="Vollmers J."/>
            <person name="Rivas-Marin E."/>
            <person name="Kohn T."/>
            <person name="Peeters S.H."/>
            <person name="Heuer A."/>
            <person name="Rast P."/>
            <person name="Oberbeckmann S."/>
            <person name="Bunk B."/>
            <person name="Jeske O."/>
            <person name="Meyerdierks A."/>
            <person name="Storesund J.E."/>
            <person name="Kallscheuer N."/>
            <person name="Luecker S."/>
            <person name="Lage O.M."/>
            <person name="Pohl T."/>
            <person name="Merkel B.J."/>
            <person name="Hornburger P."/>
            <person name="Mueller R.-W."/>
            <person name="Bruemmer F."/>
            <person name="Labrenz M."/>
            <person name="Spormann A.M."/>
            <person name="Op den Camp H."/>
            <person name="Overmann J."/>
            <person name="Amann R."/>
            <person name="Jetten M.S.M."/>
            <person name="Mascher T."/>
            <person name="Medema M.H."/>
            <person name="Devos D.P."/>
            <person name="Kaster A.-K."/>
            <person name="Ovreas L."/>
            <person name="Rohde M."/>
            <person name="Galperin M.Y."/>
            <person name="Jogler C."/>
        </authorList>
    </citation>
    <scope>NUCLEOTIDE SEQUENCE [LARGE SCALE GENOMIC DNA]</scope>
    <source>
        <strain evidence="2 3">Mal52</strain>
    </source>
</reference>
<name>A0A517ZJ11_9PLAN</name>
<keyword evidence="1" id="KW-0812">Transmembrane</keyword>
<dbReference type="Proteomes" id="UP000319383">
    <property type="component" value="Chromosome"/>
</dbReference>
<keyword evidence="3" id="KW-1185">Reference proteome</keyword>
<feature type="transmembrane region" description="Helical" evidence="1">
    <location>
        <begin position="72"/>
        <end position="90"/>
    </location>
</feature>
<dbReference type="KEGG" id="sdyn:Mal52_08840"/>
<protein>
    <recommendedName>
        <fullName evidence="4">Zinc-ribbon domain-containing protein</fullName>
    </recommendedName>
</protein>
<proteinExistence type="predicted"/>
<feature type="transmembrane region" description="Helical" evidence="1">
    <location>
        <begin position="45"/>
        <end position="66"/>
    </location>
</feature>
<accession>A0A517ZJ11</accession>
<keyword evidence="1" id="KW-0472">Membrane</keyword>
<dbReference type="RefSeq" id="WP_145374474.1">
    <property type="nucleotide sequence ID" value="NZ_CAXBED010000378.1"/>
</dbReference>
<dbReference type="AlphaFoldDB" id="A0A517ZJ11"/>
<evidence type="ECO:0008006" key="4">
    <source>
        <dbReference type="Google" id="ProtNLM"/>
    </source>
</evidence>